<comment type="caution">
    <text evidence="1">The sequence shown here is derived from an EMBL/GenBank/DDBJ whole genome shotgun (WGS) entry which is preliminary data.</text>
</comment>
<protein>
    <submittedName>
        <fullName evidence="1">Uncharacterized protein</fullName>
    </submittedName>
</protein>
<evidence type="ECO:0000313" key="2">
    <source>
        <dbReference type="Proteomes" id="UP000003812"/>
    </source>
</evidence>
<accession>E3CDT4</accession>
<proteinExistence type="predicted"/>
<reference evidence="1 2" key="1">
    <citation type="submission" date="2010-10" db="EMBL/GenBank/DDBJ databases">
        <authorList>
            <person name="Durkin A.S."/>
            <person name="Madupu R."/>
            <person name="Torralba M."/>
            <person name="Gillis M."/>
            <person name="Methe B."/>
            <person name="Sutton G."/>
            <person name="Nelson K.E."/>
        </authorList>
    </citation>
    <scope>NUCLEOTIDE SEQUENCE [LARGE SCALE GENOMIC DNA]</scope>
    <source>
        <strain evidence="1 2">F0405</strain>
    </source>
</reference>
<gene>
    <name evidence="1" type="ORF">HMPREF9626_0982</name>
</gene>
<sequence>MTLGICLSDKKLVDEGLQLLELTDEQTLLEACQSDVNRFIKE</sequence>
<dbReference type="EMBL" id="AEKM01000009">
    <property type="protein sequence ID" value="EFQ55122.1"/>
    <property type="molecule type" value="Genomic_DNA"/>
</dbReference>
<evidence type="ECO:0000313" key="1">
    <source>
        <dbReference type="EMBL" id="EFQ55122.1"/>
    </source>
</evidence>
<dbReference type="AlphaFoldDB" id="E3CDT4"/>
<name>E3CDT4_STRPA</name>
<organism evidence="1 2">
    <name type="scientific">Streptococcus parasanguinis F0405</name>
    <dbReference type="NCBI Taxonomy" id="905067"/>
    <lineage>
        <taxon>Bacteria</taxon>
        <taxon>Bacillati</taxon>
        <taxon>Bacillota</taxon>
        <taxon>Bacilli</taxon>
        <taxon>Lactobacillales</taxon>
        <taxon>Streptococcaceae</taxon>
        <taxon>Streptococcus</taxon>
    </lineage>
</organism>
<dbReference type="Proteomes" id="UP000003812">
    <property type="component" value="Unassembled WGS sequence"/>
</dbReference>